<dbReference type="InterPro" id="IPR036259">
    <property type="entry name" value="MFS_trans_sf"/>
</dbReference>
<proteinExistence type="predicted"/>
<comment type="subcellular location">
    <subcellularLocation>
        <location evidence="1">Endomembrane system</location>
        <topology evidence="1">Multi-pass membrane protein</topology>
    </subcellularLocation>
</comment>
<dbReference type="SUPFAM" id="SSF103473">
    <property type="entry name" value="MFS general substrate transporter"/>
    <property type="match status" value="1"/>
</dbReference>
<evidence type="ECO:0000256" key="2">
    <source>
        <dbReference type="ARBA" id="ARBA00022448"/>
    </source>
</evidence>
<evidence type="ECO:0000256" key="3">
    <source>
        <dbReference type="ARBA" id="ARBA00022692"/>
    </source>
</evidence>
<dbReference type="GO" id="GO:0022857">
    <property type="term" value="F:transmembrane transporter activity"/>
    <property type="evidence" value="ECO:0007669"/>
    <property type="project" value="InterPro"/>
</dbReference>
<evidence type="ECO:0000313" key="10">
    <source>
        <dbReference type="Proteomes" id="UP000242875"/>
    </source>
</evidence>
<dbReference type="PANTHER" id="PTHR23501">
    <property type="entry name" value="MAJOR FACILITATOR SUPERFAMILY"/>
    <property type="match status" value="1"/>
</dbReference>
<feature type="domain" description="Major facilitator superfamily (MFS) profile" evidence="8">
    <location>
        <begin position="94"/>
        <end position="166"/>
    </location>
</feature>
<dbReference type="PANTHER" id="PTHR23501:SF191">
    <property type="entry name" value="VACUOLAR BASIC AMINO ACID TRANSPORTER 4"/>
    <property type="match status" value="1"/>
</dbReference>
<protein>
    <recommendedName>
        <fullName evidence="8">Major facilitator superfamily (MFS) profile domain-containing protein</fullName>
    </recommendedName>
</protein>
<evidence type="ECO:0000256" key="1">
    <source>
        <dbReference type="ARBA" id="ARBA00004127"/>
    </source>
</evidence>
<dbReference type="Proteomes" id="UP000242875">
    <property type="component" value="Unassembled WGS sequence"/>
</dbReference>
<keyword evidence="5 7" id="KW-0472">Membrane</keyword>
<organism evidence="9 10">
    <name type="scientific">Bifiguratus adelaidae</name>
    <dbReference type="NCBI Taxonomy" id="1938954"/>
    <lineage>
        <taxon>Eukaryota</taxon>
        <taxon>Fungi</taxon>
        <taxon>Fungi incertae sedis</taxon>
        <taxon>Mucoromycota</taxon>
        <taxon>Mucoromycotina</taxon>
        <taxon>Endogonomycetes</taxon>
        <taxon>Endogonales</taxon>
        <taxon>Endogonales incertae sedis</taxon>
        <taxon>Bifiguratus</taxon>
    </lineage>
</organism>
<feature type="non-terminal residue" evidence="9">
    <location>
        <position position="166"/>
    </location>
</feature>
<keyword evidence="4 7" id="KW-1133">Transmembrane helix</keyword>
<keyword evidence="2" id="KW-0813">Transport</keyword>
<gene>
    <name evidence="9" type="ORF">BZG36_05277</name>
</gene>
<dbReference type="Pfam" id="PF07690">
    <property type="entry name" value="MFS_1"/>
    <property type="match status" value="1"/>
</dbReference>
<feature type="transmembrane region" description="Helical" evidence="7">
    <location>
        <begin position="129"/>
        <end position="147"/>
    </location>
</feature>
<evidence type="ECO:0000256" key="6">
    <source>
        <dbReference type="SAM" id="MobiDB-lite"/>
    </source>
</evidence>
<feature type="transmembrane region" description="Helical" evidence="7">
    <location>
        <begin position="91"/>
        <end position="117"/>
    </location>
</feature>
<dbReference type="Gene3D" id="1.20.1720.10">
    <property type="entry name" value="Multidrug resistance protein D"/>
    <property type="match status" value="1"/>
</dbReference>
<evidence type="ECO:0000259" key="8">
    <source>
        <dbReference type="PROSITE" id="PS50850"/>
    </source>
</evidence>
<evidence type="ECO:0000256" key="7">
    <source>
        <dbReference type="SAM" id="Phobius"/>
    </source>
</evidence>
<evidence type="ECO:0000256" key="5">
    <source>
        <dbReference type="ARBA" id="ARBA00023136"/>
    </source>
</evidence>
<evidence type="ECO:0000313" key="9">
    <source>
        <dbReference type="EMBL" id="OZJ01601.1"/>
    </source>
</evidence>
<name>A0A261XTB3_9FUNG</name>
<dbReference type="EMBL" id="MVBO01000289">
    <property type="protein sequence ID" value="OZJ01601.1"/>
    <property type="molecule type" value="Genomic_DNA"/>
</dbReference>
<keyword evidence="3 7" id="KW-0812">Transmembrane</keyword>
<dbReference type="GO" id="GO:0012505">
    <property type="term" value="C:endomembrane system"/>
    <property type="evidence" value="ECO:0007669"/>
    <property type="project" value="UniProtKB-SubCell"/>
</dbReference>
<dbReference type="InterPro" id="IPR011701">
    <property type="entry name" value="MFS"/>
</dbReference>
<dbReference type="GO" id="GO:0005886">
    <property type="term" value="C:plasma membrane"/>
    <property type="evidence" value="ECO:0007669"/>
    <property type="project" value="TreeGrafter"/>
</dbReference>
<sequence length="166" mass="17700">MEGQRTGRSPSQVSTTETLKSATWTAGEGKDFTAGASEEAKNGIASEEMATSPMVETQVQVVVQEDPKEAQAGGEKMKDENDFLPFKQLMLVYIGLCLAIFTQVASLNSTIVAVALPTIAGQFGSLGEISWVGTAYLLTTTALLPLYGRFSDIFGRKPVILFGVVT</sequence>
<dbReference type="AlphaFoldDB" id="A0A261XTB3"/>
<dbReference type="OrthoDB" id="10021397at2759"/>
<dbReference type="InterPro" id="IPR020846">
    <property type="entry name" value="MFS_dom"/>
</dbReference>
<feature type="region of interest" description="Disordered" evidence="6">
    <location>
        <begin position="1"/>
        <end position="51"/>
    </location>
</feature>
<evidence type="ECO:0000256" key="4">
    <source>
        <dbReference type="ARBA" id="ARBA00022989"/>
    </source>
</evidence>
<accession>A0A261XTB3</accession>
<dbReference type="PROSITE" id="PS50850">
    <property type="entry name" value="MFS"/>
    <property type="match status" value="1"/>
</dbReference>
<feature type="compositionally biased region" description="Polar residues" evidence="6">
    <location>
        <begin position="1"/>
        <end position="24"/>
    </location>
</feature>
<comment type="caution">
    <text evidence="9">The sequence shown here is derived from an EMBL/GenBank/DDBJ whole genome shotgun (WGS) entry which is preliminary data.</text>
</comment>
<reference evidence="9 10" key="1">
    <citation type="journal article" date="2017" name="Mycologia">
        <title>Bifiguratus adelaidae, gen. et sp. nov., a new member of Mucoromycotina in endophytic and soil-dwelling habitats.</title>
        <authorList>
            <person name="Torres-Cruz T.J."/>
            <person name="Billingsley Tobias T.L."/>
            <person name="Almatruk M."/>
            <person name="Hesse C."/>
            <person name="Kuske C.R."/>
            <person name="Desiro A."/>
            <person name="Benucci G.M."/>
            <person name="Bonito G."/>
            <person name="Stajich J.E."/>
            <person name="Dunlap C."/>
            <person name="Arnold A.E."/>
            <person name="Porras-Alfaro A."/>
        </authorList>
    </citation>
    <scope>NUCLEOTIDE SEQUENCE [LARGE SCALE GENOMIC DNA]</scope>
    <source>
        <strain evidence="9 10">AZ0501</strain>
    </source>
</reference>
<keyword evidence="10" id="KW-1185">Reference proteome</keyword>